<evidence type="ECO:0000313" key="3">
    <source>
        <dbReference type="EMBL" id="GEA90122.1"/>
    </source>
</evidence>
<dbReference type="AlphaFoldDB" id="A0A4Y3L193"/>
<dbReference type="EMBL" id="BJLR01000043">
    <property type="protein sequence ID" value="GEA90122.1"/>
    <property type="molecule type" value="Genomic_DNA"/>
</dbReference>
<feature type="domain" description="Activator of Hsp90 ATPase homologue 1/2-like C-terminal" evidence="2">
    <location>
        <begin position="189"/>
        <end position="328"/>
    </location>
</feature>
<dbReference type="SUPFAM" id="SSF55961">
    <property type="entry name" value="Bet v1-like"/>
    <property type="match status" value="2"/>
</dbReference>
<evidence type="ECO:0000259" key="2">
    <source>
        <dbReference type="Pfam" id="PF08327"/>
    </source>
</evidence>
<evidence type="ECO:0000313" key="4">
    <source>
        <dbReference type="Proteomes" id="UP000317046"/>
    </source>
</evidence>
<dbReference type="InterPro" id="IPR013538">
    <property type="entry name" value="ASHA1/2-like_C"/>
</dbReference>
<reference evidence="3" key="1">
    <citation type="submission" date="2019-06" db="EMBL/GenBank/DDBJ databases">
        <title>Whole genome shotgun sequence of Cellulomonas cellasea NBRC 3753.</title>
        <authorList>
            <person name="Hosoyama A."/>
            <person name="Uohara A."/>
            <person name="Ohji S."/>
            <person name="Ichikawa N."/>
        </authorList>
    </citation>
    <scope>NUCLEOTIDE SEQUENCE [LARGE SCALE GENOMIC DNA]</scope>
    <source>
        <strain evidence="3">NBRC 3753</strain>
    </source>
</reference>
<dbReference type="RefSeq" id="WP_176594920.1">
    <property type="nucleotide sequence ID" value="NZ_BJLR01000043.1"/>
</dbReference>
<name>A0A4Y3L193_9CELL</name>
<comment type="similarity">
    <text evidence="1">Belongs to the AHA1 family.</text>
</comment>
<dbReference type="InterPro" id="IPR023393">
    <property type="entry name" value="START-like_dom_sf"/>
</dbReference>
<proteinExistence type="inferred from homology"/>
<dbReference type="Gene3D" id="3.30.530.20">
    <property type="match status" value="2"/>
</dbReference>
<dbReference type="CDD" id="cd07826">
    <property type="entry name" value="SRPBCC_CalC_Aha1-like_9"/>
    <property type="match status" value="1"/>
</dbReference>
<gene>
    <name evidence="3" type="ORF">CCE01nite_40710</name>
</gene>
<sequence>MTDTELIIEPGRQDLVIRRTFDAPAALVWAAYTDPARVPAWWGGSRFDTRVDEMDVRRGGSWRYVTTNRTDGTEYAFRGVYHDVVAGERIVATFELEQGGPGYLQLTTDTFTEHDGATTLTSVVLFQSVEDRDGWVPTDMESGIRDATERLDAVVREASAGAQGSADAAAPVDPAARRLDVVASRTVAAPVEQVWAAWTEPEGVRAWWGPAGWTCPEAVMDVRVGGSSRVTMRSPDGHDMHNLWTCSAVEAPHRLAFVLEFCDAEGRVVDPTELGLPPGIPVPVPHVLTFEDLPGGGTRLTVTEHGYTSEATQQMSLAGLEQTLDKLVGSLVGARAAG</sequence>
<evidence type="ECO:0000256" key="1">
    <source>
        <dbReference type="ARBA" id="ARBA00006817"/>
    </source>
</evidence>
<dbReference type="CDD" id="cd07814">
    <property type="entry name" value="SRPBCC_CalC_Aha1-like"/>
    <property type="match status" value="1"/>
</dbReference>
<keyword evidence="4" id="KW-1185">Reference proteome</keyword>
<comment type="caution">
    <text evidence="3">The sequence shown here is derived from an EMBL/GenBank/DDBJ whole genome shotgun (WGS) entry which is preliminary data.</text>
</comment>
<accession>A0A4Y3L193</accession>
<dbReference type="Proteomes" id="UP000317046">
    <property type="component" value="Unassembled WGS sequence"/>
</dbReference>
<organism evidence="3 4">
    <name type="scientific">Cellulomonas cellasea</name>
    <dbReference type="NCBI Taxonomy" id="43670"/>
    <lineage>
        <taxon>Bacteria</taxon>
        <taxon>Bacillati</taxon>
        <taxon>Actinomycetota</taxon>
        <taxon>Actinomycetes</taxon>
        <taxon>Micrococcales</taxon>
        <taxon>Cellulomonadaceae</taxon>
        <taxon>Cellulomonas</taxon>
    </lineage>
</organism>
<dbReference type="Pfam" id="PF08327">
    <property type="entry name" value="AHSA1"/>
    <property type="match status" value="2"/>
</dbReference>
<protein>
    <recommendedName>
        <fullName evidence="2">Activator of Hsp90 ATPase homologue 1/2-like C-terminal domain-containing protein</fullName>
    </recommendedName>
</protein>
<feature type="domain" description="Activator of Hsp90 ATPase homologue 1/2-like C-terminal" evidence="2">
    <location>
        <begin position="22"/>
        <end position="155"/>
    </location>
</feature>